<evidence type="ECO:0000313" key="3">
    <source>
        <dbReference type="EMBL" id="ABD27325.1"/>
    </source>
</evidence>
<dbReference type="CDD" id="cd03207">
    <property type="entry name" value="GST_C_8"/>
    <property type="match status" value="1"/>
</dbReference>
<sequence length="209" mass="22938">MALFTLFTNPMSRGQIARWALHEVAADYETVLVGWEAKPKGLLEANPMAKVPTLVHHAPQGDRVVTETAAICLYLAEVLPESGLGPQGDELADYLRWTFFAAGPVEQAVTARNLGFEPKEPRQQGMAGFGSYDRTVDALAGHLAENAFVCGERFTMADVYVGSHVDWGVGFKSLPERPEFIAYLERVRDRPAYRAAKAVDGKLIAEMQA</sequence>
<proteinExistence type="predicted"/>
<dbReference type="InterPro" id="IPR004045">
    <property type="entry name" value="Glutathione_S-Trfase_N"/>
</dbReference>
<dbReference type="SFLD" id="SFLDG01150">
    <property type="entry name" value="Main.1:_Beta-like"/>
    <property type="match status" value="1"/>
</dbReference>
<dbReference type="PANTHER" id="PTHR44051:SF21">
    <property type="entry name" value="GLUTATHIONE S-TRANSFERASE FAMILY PROTEIN"/>
    <property type="match status" value="1"/>
</dbReference>
<dbReference type="Pfam" id="PF02798">
    <property type="entry name" value="GST_N"/>
    <property type="match status" value="1"/>
</dbReference>
<dbReference type="InterPro" id="IPR040079">
    <property type="entry name" value="Glutathione_S-Trfase"/>
</dbReference>
<dbReference type="eggNOG" id="COG0625">
    <property type="taxonomic scope" value="Bacteria"/>
</dbReference>
<dbReference type="RefSeq" id="WP_011446529.1">
    <property type="nucleotide sequence ID" value="NC_007794.1"/>
</dbReference>
<dbReference type="InterPro" id="IPR036249">
    <property type="entry name" value="Thioredoxin-like_sf"/>
</dbReference>
<feature type="domain" description="GST C-terminal" evidence="2">
    <location>
        <begin position="87"/>
        <end position="209"/>
    </location>
</feature>
<dbReference type="InterPro" id="IPR010987">
    <property type="entry name" value="Glutathione-S-Trfase_C-like"/>
</dbReference>
<dbReference type="PANTHER" id="PTHR44051">
    <property type="entry name" value="GLUTATHIONE S-TRANSFERASE-RELATED"/>
    <property type="match status" value="1"/>
</dbReference>
<reference evidence="4" key="1">
    <citation type="submission" date="2006-01" db="EMBL/GenBank/DDBJ databases">
        <title>Complete sequence of Novosphingobium aromaticivorans DSM 12444.</title>
        <authorList>
            <consortium name="US DOE Joint Genome Institute"/>
            <person name="Copeland A."/>
            <person name="Lucas S."/>
            <person name="Lapidus A."/>
            <person name="Barry K."/>
            <person name="Detter J.C."/>
            <person name="Glavina T."/>
            <person name="Hammon N."/>
            <person name="Israni S."/>
            <person name="Pitluck S."/>
            <person name="Chain P."/>
            <person name="Malfatti S."/>
            <person name="Shin M."/>
            <person name="Vergez L."/>
            <person name="Schmutz J."/>
            <person name="Larimer F."/>
            <person name="Land M."/>
            <person name="Kyrpides N."/>
            <person name="Ivanova N."/>
            <person name="Fredrickson J."/>
            <person name="Balkwill D."/>
            <person name="Romine M.F."/>
            <person name="Richardson P."/>
        </authorList>
    </citation>
    <scope>NUCLEOTIDE SEQUENCE [LARGE SCALE GENOMIC DNA]</scope>
    <source>
        <strain evidence="4">ATCC 700278 / DSM 12444 / CCUG 56034 / CIP 105152 / NBRC 16084 / F199</strain>
    </source>
</reference>
<accession>Q2G498</accession>
<evidence type="ECO:0000259" key="2">
    <source>
        <dbReference type="PROSITE" id="PS50405"/>
    </source>
</evidence>
<dbReference type="GO" id="GO:0016740">
    <property type="term" value="F:transferase activity"/>
    <property type="evidence" value="ECO:0007669"/>
    <property type="project" value="UniProtKB-KW"/>
</dbReference>
<dbReference type="SUPFAM" id="SSF52833">
    <property type="entry name" value="Thioredoxin-like"/>
    <property type="match status" value="1"/>
</dbReference>
<evidence type="ECO:0000313" key="4">
    <source>
        <dbReference type="Proteomes" id="UP000009134"/>
    </source>
</evidence>
<gene>
    <name evidence="3" type="ordered locus">Saro_2889</name>
</gene>
<dbReference type="SFLD" id="SFLDS00019">
    <property type="entry name" value="Glutathione_Transferase_(cytos"/>
    <property type="match status" value="1"/>
</dbReference>
<evidence type="ECO:0000259" key="1">
    <source>
        <dbReference type="PROSITE" id="PS50404"/>
    </source>
</evidence>
<dbReference type="STRING" id="279238.Saro_2889"/>
<dbReference type="HOGENOM" id="CLU_011226_6_4_5"/>
<dbReference type="Pfam" id="PF13410">
    <property type="entry name" value="GST_C_2"/>
    <property type="match status" value="1"/>
</dbReference>
<dbReference type="Proteomes" id="UP000009134">
    <property type="component" value="Chromosome"/>
</dbReference>
<dbReference type="SUPFAM" id="SSF47616">
    <property type="entry name" value="GST C-terminal domain-like"/>
    <property type="match status" value="1"/>
</dbReference>
<dbReference type="AlphaFoldDB" id="Q2G498"/>
<dbReference type="PROSITE" id="PS50404">
    <property type="entry name" value="GST_NTER"/>
    <property type="match status" value="1"/>
</dbReference>
<dbReference type="SFLD" id="SFLDG00358">
    <property type="entry name" value="Main_(cytGST)"/>
    <property type="match status" value="1"/>
</dbReference>
<dbReference type="PROSITE" id="PS50405">
    <property type="entry name" value="GST_CTER"/>
    <property type="match status" value="1"/>
</dbReference>
<organism evidence="3 4">
    <name type="scientific">Novosphingobium aromaticivorans (strain ATCC 700278 / DSM 12444 / CCUG 56034 / CIP 105152 / NBRC 16084 / F199)</name>
    <dbReference type="NCBI Taxonomy" id="279238"/>
    <lineage>
        <taxon>Bacteria</taxon>
        <taxon>Pseudomonadati</taxon>
        <taxon>Pseudomonadota</taxon>
        <taxon>Alphaproteobacteria</taxon>
        <taxon>Sphingomonadales</taxon>
        <taxon>Sphingomonadaceae</taxon>
        <taxon>Novosphingobium</taxon>
    </lineage>
</organism>
<dbReference type="Gene3D" id="3.40.30.10">
    <property type="entry name" value="Glutaredoxin"/>
    <property type="match status" value="1"/>
</dbReference>
<feature type="domain" description="GST N-terminal" evidence="1">
    <location>
        <begin position="1"/>
        <end position="83"/>
    </location>
</feature>
<keyword evidence="3" id="KW-0808">Transferase</keyword>
<dbReference type="KEGG" id="nar:Saro_2889"/>
<dbReference type="EMBL" id="CP000248">
    <property type="protein sequence ID" value="ABD27325.1"/>
    <property type="molecule type" value="Genomic_DNA"/>
</dbReference>
<keyword evidence="4" id="KW-1185">Reference proteome</keyword>
<dbReference type="Gene3D" id="1.20.1050.10">
    <property type="match status" value="1"/>
</dbReference>
<dbReference type="CDD" id="cd03046">
    <property type="entry name" value="GST_N_GTT1_like"/>
    <property type="match status" value="1"/>
</dbReference>
<dbReference type="InterPro" id="IPR036282">
    <property type="entry name" value="Glutathione-S-Trfase_C_sf"/>
</dbReference>
<protein>
    <submittedName>
        <fullName evidence="3">Glutathione S-transferase-like protein</fullName>
    </submittedName>
</protein>
<name>Q2G498_NOVAD</name>